<keyword evidence="5 10" id="KW-1133">Transmembrane helix</keyword>
<feature type="transmembrane region" description="Helical" evidence="10">
    <location>
        <begin position="82"/>
        <end position="101"/>
    </location>
</feature>
<keyword evidence="4 10" id="KW-0812">Transmembrane</keyword>
<evidence type="ECO:0000256" key="2">
    <source>
        <dbReference type="ARBA" id="ARBA00022516"/>
    </source>
</evidence>
<evidence type="ECO:0000256" key="6">
    <source>
        <dbReference type="ARBA" id="ARBA00023098"/>
    </source>
</evidence>
<keyword evidence="8 10" id="KW-0594">Phospholipid biosynthesis</keyword>
<comment type="caution">
    <text evidence="11">The sequence shown here is derived from an EMBL/GenBank/DDBJ whole genome shotgun (WGS) entry which is preliminary data.</text>
</comment>
<keyword evidence="3 10" id="KW-0808">Transferase</keyword>
<keyword evidence="2 10" id="KW-0444">Lipid biosynthesis</keyword>
<keyword evidence="12" id="KW-1185">Reference proteome</keyword>
<evidence type="ECO:0000256" key="10">
    <source>
        <dbReference type="HAMAP-Rule" id="MF_01043"/>
    </source>
</evidence>
<protein>
    <recommendedName>
        <fullName evidence="10">Glycerol-3-phosphate acyltransferase</fullName>
    </recommendedName>
    <alternativeName>
        <fullName evidence="10">Acyl-PO4 G3P acyltransferase</fullName>
    </alternativeName>
    <alternativeName>
        <fullName evidence="10">Acyl-phosphate--glycerol-3-phosphate acyltransferase</fullName>
    </alternativeName>
    <alternativeName>
        <fullName evidence="10">G3P acyltransferase</fullName>
        <shortName evidence="10">GPAT</shortName>
        <ecNumber evidence="10">2.3.1.275</ecNumber>
    </alternativeName>
    <alternativeName>
        <fullName evidence="10">Lysophosphatidic acid synthase</fullName>
        <shortName evidence="10">LPA synthase</shortName>
    </alternativeName>
</protein>
<comment type="subcellular location">
    <subcellularLocation>
        <location evidence="10">Cell membrane</location>
        <topology evidence="10">Multi-pass membrane protein</topology>
    </subcellularLocation>
</comment>
<dbReference type="Pfam" id="PF02660">
    <property type="entry name" value="G3P_acyltransf"/>
    <property type="match status" value="1"/>
</dbReference>
<evidence type="ECO:0000256" key="3">
    <source>
        <dbReference type="ARBA" id="ARBA00022679"/>
    </source>
</evidence>
<dbReference type="PANTHER" id="PTHR30309:SF0">
    <property type="entry name" value="GLYCEROL-3-PHOSPHATE ACYLTRANSFERASE-RELATED"/>
    <property type="match status" value="1"/>
</dbReference>
<keyword evidence="6 10" id="KW-0443">Lipid metabolism</keyword>
<dbReference type="InterPro" id="IPR003811">
    <property type="entry name" value="G3P_acylTferase_PlsY"/>
</dbReference>
<comment type="subunit">
    <text evidence="10">Probably interacts with PlsX.</text>
</comment>
<evidence type="ECO:0000313" key="12">
    <source>
        <dbReference type="Proteomes" id="UP001597227"/>
    </source>
</evidence>
<comment type="caution">
    <text evidence="10">Lacks conserved residue(s) required for the propagation of feature annotation.</text>
</comment>
<sequence>MLGLASIIIGYLFGCIHGSNIIGKLKKVNIKESGVKNAGASNTTIVLGWKYGIVVALIDIGKGIVPILVMNSWLRHYSLDESTFYLLLFLNGAFVIIGHIFPLTMNFNGGKGTASMIGVMFALDWRVGLIGFVVLIIITLISDYLPIGVLVMYVTWVFLTYLFGYPLYAILITIGLTLLCIYKHIENWKRIQNQTETRVSSMLKKK</sequence>
<name>A0ABW4MKZ5_9BACI</name>
<accession>A0ABW4MKZ5</accession>
<comment type="function">
    <text evidence="10">Catalyzes the transfer of an acyl group from acyl-phosphate (acyl-PO(4)) to glycerol-3-phosphate (G3P) to form lysophosphatidic acid (LPA). This enzyme utilizes acyl-phosphate as fatty acyl donor, but not acyl-CoA or acyl-ACP.</text>
</comment>
<comment type="catalytic activity">
    <reaction evidence="10">
        <text>an acyl phosphate + sn-glycerol 3-phosphate = a 1-acyl-sn-glycero-3-phosphate + phosphate</text>
        <dbReference type="Rhea" id="RHEA:34075"/>
        <dbReference type="ChEBI" id="CHEBI:43474"/>
        <dbReference type="ChEBI" id="CHEBI:57597"/>
        <dbReference type="ChEBI" id="CHEBI:57970"/>
        <dbReference type="ChEBI" id="CHEBI:59918"/>
        <dbReference type="EC" id="2.3.1.275"/>
    </reaction>
</comment>
<evidence type="ECO:0000256" key="8">
    <source>
        <dbReference type="ARBA" id="ARBA00023209"/>
    </source>
</evidence>
<dbReference type="EC" id="2.3.1.275" evidence="10"/>
<keyword evidence="9 10" id="KW-1208">Phospholipid metabolism</keyword>
<comment type="similarity">
    <text evidence="10">Belongs to the PlsY family.</text>
</comment>
<dbReference type="HAMAP" id="MF_01043">
    <property type="entry name" value="PlsY"/>
    <property type="match status" value="1"/>
</dbReference>
<gene>
    <name evidence="10" type="primary">plsY</name>
    <name evidence="11" type="ORF">ACFSFW_07290</name>
</gene>
<keyword evidence="11" id="KW-0012">Acyltransferase</keyword>
<comment type="pathway">
    <text evidence="10">Lipid metabolism; phospholipid metabolism.</text>
</comment>
<feature type="transmembrane region" description="Helical" evidence="10">
    <location>
        <begin position="51"/>
        <end position="70"/>
    </location>
</feature>
<dbReference type="SMART" id="SM01207">
    <property type="entry name" value="G3P_acyltransf"/>
    <property type="match status" value="1"/>
</dbReference>
<evidence type="ECO:0000256" key="4">
    <source>
        <dbReference type="ARBA" id="ARBA00022692"/>
    </source>
</evidence>
<dbReference type="RefSeq" id="WP_388036646.1">
    <property type="nucleotide sequence ID" value="NZ_JBHUEK010000010.1"/>
</dbReference>
<evidence type="ECO:0000313" key="11">
    <source>
        <dbReference type="EMBL" id="MFD1778468.1"/>
    </source>
</evidence>
<organism evidence="11 12">
    <name type="scientific">Fredinandcohnia salidurans</name>
    <dbReference type="NCBI Taxonomy" id="2595041"/>
    <lineage>
        <taxon>Bacteria</taxon>
        <taxon>Bacillati</taxon>
        <taxon>Bacillota</taxon>
        <taxon>Bacilli</taxon>
        <taxon>Bacillales</taxon>
        <taxon>Bacillaceae</taxon>
        <taxon>Fredinandcohnia</taxon>
    </lineage>
</organism>
<dbReference type="Proteomes" id="UP001597227">
    <property type="component" value="Unassembled WGS sequence"/>
</dbReference>
<evidence type="ECO:0000256" key="9">
    <source>
        <dbReference type="ARBA" id="ARBA00023264"/>
    </source>
</evidence>
<evidence type="ECO:0000256" key="7">
    <source>
        <dbReference type="ARBA" id="ARBA00023136"/>
    </source>
</evidence>
<keyword evidence="7 10" id="KW-0472">Membrane</keyword>
<keyword evidence="1 10" id="KW-1003">Cell membrane</keyword>
<evidence type="ECO:0000256" key="1">
    <source>
        <dbReference type="ARBA" id="ARBA00022475"/>
    </source>
</evidence>
<dbReference type="EMBL" id="JBHUEK010000010">
    <property type="protein sequence ID" value="MFD1778468.1"/>
    <property type="molecule type" value="Genomic_DNA"/>
</dbReference>
<dbReference type="GO" id="GO:0016746">
    <property type="term" value="F:acyltransferase activity"/>
    <property type="evidence" value="ECO:0007669"/>
    <property type="project" value="UniProtKB-KW"/>
</dbReference>
<proteinExistence type="inferred from homology"/>
<dbReference type="PANTHER" id="PTHR30309">
    <property type="entry name" value="INNER MEMBRANE PROTEIN YGIH"/>
    <property type="match status" value="1"/>
</dbReference>
<reference evidence="12" key="1">
    <citation type="journal article" date="2019" name="Int. J. Syst. Evol. Microbiol.">
        <title>The Global Catalogue of Microorganisms (GCM) 10K type strain sequencing project: providing services to taxonomists for standard genome sequencing and annotation.</title>
        <authorList>
            <consortium name="The Broad Institute Genomics Platform"/>
            <consortium name="The Broad Institute Genome Sequencing Center for Infectious Disease"/>
            <person name="Wu L."/>
            <person name="Ma J."/>
        </authorList>
    </citation>
    <scope>NUCLEOTIDE SEQUENCE [LARGE SCALE GENOMIC DNA]</scope>
    <source>
        <strain evidence="12">CCUG 15531</strain>
    </source>
</reference>
<evidence type="ECO:0000256" key="5">
    <source>
        <dbReference type="ARBA" id="ARBA00022989"/>
    </source>
</evidence>
<feature type="transmembrane region" description="Helical" evidence="10">
    <location>
        <begin position="167"/>
        <end position="185"/>
    </location>
</feature>